<keyword evidence="1" id="KW-0732">Signal</keyword>
<dbReference type="AlphaFoldDB" id="A0A7L5AHS5"/>
<evidence type="ECO:0000313" key="3">
    <source>
        <dbReference type="EMBL" id="QHO70128.1"/>
    </source>
</evidence>
<evidence type="ECO:0000313" key="4">
    <source>
        <dbReference type="Proteomes" id="UP000464507"/>
    </source>
</evidence>
<sequence length="135" mass="14504">MGALLLAALFITSMSGCMGLPNAELSLTLTPADSEPTPTQTESEVTLTPEEADNMLLAFVRAFNPDTERVSDHVLIGLGRRACEDLDSGATLDEIHAANMVQGFAQDYELAVFAMAPGAYCPEWSSTMEIWLSAF</sequence>
<evidence type="ECO:0000259" key="2">
    <source>
        <dbReference type="Pfam" id="PF05305"/>
    </source>
</evidence>
<dbReference type="InterPro" id="IPR007969">
    <property type="entry name" value="DUF732"/>
</dbReference>
<dbReference type="Proteomes" id="UP000464507">
    <property type="component" value="Chromosome"/>
</dbReference>
<dbReference type="KEGG" id="mant:BHD05_11230"/>
<dbReference type="EMBL" id="CP017146">
    <property type="protein sequence ID" value="QHO70128.1"/>
    <property type="molecule type" value="Genomic_DNA"/>
</dbReference>
<feature type="chain" id="PRO_5039182229" description="DUF732 domain-containing protein" evidence="1">
    <location>
        <begin position="20"/>
        <end position="135"/>
    </location>
</feature>
<accession>A0A7L5AHS5</accession>
<gene>
    <name evidence="3" type="ORF">BHD05_11230</name>
</gene>
<dbReference type="RefSeq" id="WP_161886516.1">
    <property type="nucleotide sequence ID" value="NZ_CP017146.1"/>
</dbReference>
<dbReference type="Pfam" id="PF05305">
    <property type="entry name" value="DUF732"/>
    <property type="match status" value="1"/>
</dbReference>
<evidence type="ECO:0000256" key="1">
    <source>
        <dbReference type="SAM" id="SignalP"/>
    </source>
</evidence>
<proteinExistence type="predicted"/>
<name>A0A7L5AHS5_9MICO</name>
<feature type="signal peptide" evidence="1">
    <location>
        <begin position="1"/>
        <end position="19"/>
    </location>
</feature>
<organism evidence="3 4">
    <name type="scientific">Marisediminicola antarctica</name>
    <dbReference type="NCBI Taxonomy" id="674079"/>
    <lineage>
        <taxon>Bacteria</taxon>
        <taxon>Bacillati</taxon>
        <taxon>Actinomycetota</taxon>
        <taxon>Actinomycetes</taxon>
        <taxon>Micrococcales</taxon>
        <taxon>Microbacteriaceae</taxon>
        <taxon>Marisediminicola</taxon>
    </lineage>
</organism>
<keyword evidence="4" id="KW-1185">Reference proteome</keyword>
<feature type="domain" description="DUF732" evidence="2">
    <location>
        <begin position="71"/>
        <end position="123"/>
    </location>
</feature>
<protein>
    <recommendedName>
        <fullName evidence="2">DUF732 domain-containing protein</fullName>
    </recommendedName>
</protein>
<reference evidence="3 4" key="1">
    <citation type="submission" date="2016-09" db="EMBL/GenBank/DDBJ databases">
        <title>Complete genome sequence of microbes from the polar regions.</title>
        <authorList>
            <person name="Liao L."/>
            <person name="Chen B."/>
        </authorList>
    </citation>
    <scope>NUCLEOTIDE SEQUENCE [LARGE SCALE GENOMIC DNA]</scope>
    <source>
        <strain evidence="3 4">ZS314</strain>
    </source>
</reference>